<evidence type="ECO:0000313" key="3">
    <source>
        <dbReference type="EMBL" id="MFI6505340.1"/>
    </source>
</evidence>
<protein>
    <submittedName>
        <fullName evidence="3">AAA family ATPase</fullName>
    </submittedName>
</protein>
<sequence length="359" mass="40384">MTPERPDGDGLDIVPQEWFIYRGTGQPLSDGSLRTALPSPPPWRNFDGGPLQQPPAEDLDELARRLGPADPARTRRAINHDEVVAVNAALFLRRPLLVSGPPGVGKSTLAYQISRELRLGPVLRWPINSRVTLRSGIYDYDAIARVHEARRREATQGSTAETDIGDYVQLGPLGTALLPYELPRMLLIDEFDKSDPDLANDLLDVLEEGAYEITELARIRAQHPEVRVHTTDPGRDAVIHGGSLRCRAFPFIVITSNGEREFPPAFLRRCVRLEMPEPTPERLADLITAHFSGTAEPYMQELIQEFLNYRRWQTMAADQLLNVLYLAMQKPEERFDPGDRSWRQVMDTVLQRLDAAGPV</sequence>
<organism evidence="3 4">
    <name type="scientific">Nonomuraea typhae</name>
    <dbReference type="NCBI Taxonomy" id="2603600"/>
    <lineage>
        <taxon>Bacteria</taxon>
        <taxon>Bacillati</taxon>
        <taxon>Actinomycetota</taxon>
        <taxon>Actinomycetes</taxon>
        <taxon>Streptosporangiales</taxon>
        <taxon>Streptosporangiaceae</taxon>
        <taxon>Nonomuraea</taxon>
    </lineage>
</organism>
<dbReference type="RefSeq" id="WP_397091450.1">
    <property type="nucleotide sequence ID" value="NZ_JBITGY010000018.1"/>
</dbReference>
<dbReference type="Gene3D" id="3.40.50.300">
    <property type="entry name" value="P-loop containing nucleotide triphosphate hydrolases"/>
    <property type="match status" value="1"/>
</dbReference>
<evidence type="ECO:0000259" key="2">
    <source>
        <dbReference type="SMART" id="SM00382"/>
    </source>
</evidence>
<name>A0ABW7ZC04_9ACTN</name>
<dbReference type="CDD" id="cd00009">
    <property type="entry name" value="AAA"/>
    <property type="match status" value="1"/>
</dbReference>
<proteinExistence type="predicted"/>
<comment type="caution">
    <text evidence="3">The sequence shown here is derived from an EMBL/GenBank/DDBJ whole genome shotgun (WGS) entry which is preliminary data.</text>
</comment>
<feature type="region of interest" description="Disordered" evidence="1">
    <location>
        <begin position="25"/>
        <end position="56"/>
    </location>
</feature>
<dbReference type="InterPro" id="IPR027417">
    <property type="entry name" value="P-loop_NTPase"/>
</dbReference>
<dbReference type="SMART" id="SM00382">
    <property type="entry name" value="AAA"/>
    <property type="match status" value="1"/>
</dbReference>
<dbReference type="Pfam" id="PF07728">
    <property type="entry name" value="AAA_5"/>
    <property type="match status" value="1"/>
</dbReference>
<dbReference type="InterPro" id="IPR003593">
    <property type="entry name" value="AAA+_ATPase"/>
</dbReference>
<evidence type="ECO:0000313" key="4">
    <source>
        <dbReference type="Proteomes" id="UP001612741"/>
    </source>
</evidence>
<evidence type="ECO:0000256" key="1">
    <source>
        <dbReference type="SAM" id="MobiDB-lite"/>
    </source>
</evidence>
<dbReference type="EMBL" id="JBITGY010000018">
    <property type="protein sequence ID" value="MFI6505340.1"/>
    <property type="molecule type" value="Genomic_DNA"/>
</dbReference>
<dbReference type="InterPro" id="IPR011704">
    <property type="entry name" value="ATPase_dyneun-rel_AAA"/>
</dbReference>
<dbReference type="Proteomes" id="UP001612741">
    <property type="component" value="Unassembled WGS sequence"/>
</dbReference>
<reference evidence="3 4" key="1">
    <citation type="submission" date="2024-10" db="EMBL/GenBank/DDBJ databases">
        <title>The Natural Products Discovery Center: Release of the First 8490 Sequenced Strains for Exploring Actinobacteria Biosynthetic Diversity.</title>
        <authorList>
            <person name="Kalkreuter E."/>
            <person name="Kautsar S.A."/>
            <person name="Yang D."/>
            <person name="Bader C.D."/>
            <person name="Teijaro C.N."/>
            <person name="Fluegel L."/>
            <person name="Davis C.M."/>
            <person name="Simpson J.R."/>
            <person name="Lauterbach L."/>
            <person name="Steele A.D."/>
            <person name="Gui C."/>
            <person name="Meng S."/>
            <person name="Li G."/>
            <person name="Viehrig K."/>
            <person name="Ye F."/>
            <person name="Su P."/>
            <person name="Kiefer A.F."/>
            <person name="Nichols A."/>
            <person name="Cepeda A.J."/>
            <person name="Yan W."/>
            <person name="Fan B."/>
            <person name="Jiang Y."/>
            <person name="Adhikari A."/>
            <person name="Zheng C.-J."/>
            <person name="Schuster L."/>
            <person name="Cowan T.M."/>
            <person name="Smanski M.J."/>
            <person name="Chevrette M.G."/>
            <person name="De Carvalho L.P.S."/>
            <person name="Shen B."/>
        </authorList>
    </citation>
    <scope>NUCLEOTIDE SEQUENCE [LARGE SCALE GENOMIC DNA]</scope>
    <source>
        <strain evidence="3 4">NPDC050545</strain>
    </source>
</reference>
<feature type="domain" description="AAA+ ATPase" evidence="2">
    <location>
        <begin position="92"/>
        <end position="281"/>
    </location>
</feature>
<keyword evidence="4" id="KW-1185">Reference proteome</keyword>
<dbReference type="SUPFAM" id="SSF52540">
    <property type="entry name" value="P-loop containing nucleoside triphosphate hydrolases"/>
    <property type="match status" value="1"/>
</dbReference>
<accession>A0ABW7ZC04</accession>
<gene>
    <name evidence="3" type="ORF">ACIBG2_48725</name>
</gene>